<accession>A0A3G8GW50</accession>
<dbReference type="EMBL" id="CP033968">
    <property type="protein sequence ID" value="AZG12199.1"/>
    <property type="molecule type" value="Genomic_DNA"/>
</dbReference>
<geneLocation type="plasmid" evidence="1">
    <name>unnamed1</name>
</geneLocation>
<dbReference type="KEGG" id="cpau:EHF44_01670"/>
<dbReference type="RefSeq" id="WP_017510905.1">
    <property type="nucleotide sequence ID" value="NZ_CP033968.1"/>
</dbReference>
<gene>
    <name evidence="1" type="ORF">EHF44_01670</name>
</gene>
<protein>
    <submittedName>
        <fullName evidence="1">Uncharacterized protein</fullName>
    </submittedName>
</protein>
<reference evidence="2" key="1">
    <citation type="submission" date="2018-11" db="EMBL/GenBank/DDBJ databases">
        <title>FDA dAtabase for Regulatory Grade micrObial Sequences (FDA-ARGOS): Supporting development and validation of Infectious Disease Dx tests.</title>
        <authorList>
            <person name="Goldberg B."/>
            <person name="Campos J."/>
            <person name="Tallon L."/>
            <person name="Sadzewicz L."/>
            <person name="Zhao X."/>
            <person name="Vavikolanu K."/>
            <person name="Mehta A."/>
            <person name="Aluvathingal J."/>
            <person name="Nadendla S."/>
            <person name="Geyer C."/>
            <person name="Nandy P."/>
            <person name="Yan Y."/>
            <person name="Sichtig H."/>
        </authorList>
    </citation>
    <scope>NUCLEOTIDE SEQUENCE [LARGE SCALE GENOMIC DNA]</scope>
    <source>
        <strain evidence="2">FDAARGOS_614</strain>
        <plasmid evidence="2">unnamed1</plasmid>
    </source>
</reference>
<sequence>MPMLKIFTEGGQNGPLIAVFGDGAGMSYYFVGARWNQQFRALQMLKNAMATGRRDLVVEAMDSGNVLKNVGGLNSTQG</sequence>
<evidence type="ECO:0000313" key="1">
    <source>
        <dbReference type="EMBL" id="AZG12199.1"/>
    </source>
</evidence>
<evidence type="ECO:0000313" key="2">
    <source>
        <dbReference type="Proteomes" id="UP000270411"/>
    </source>
</evidence>
<keyword evidence="1" id="KW-0614">Plasmid</keyword>
<organism evidence="1 2">
    <name type="scientific">Cupriavidus pauculus</name>
    <dbReference type="NCBI Taxonomy" id="82633"/>
    <lineage>
        <taxon>Bacteria</taxon>
        <taxon>Pseudomonadati</taxon>
        <taxon>Pseudomonadota</taxon>
        <taxon>Betaproteobacteria</taxon>
        <taxon>Burkholderiales</taxon>
        <taxon>Burkholderiaceae</taxon>
        <taxon>Cupriavidus</taxon>
    </lineage>
</organism>
<dbReference type="AlphaFoldDB" id="A0A3G8GW50"/>
<dbReference type="Proteomes" id="UP000270411">
    <property type="component" value="Plasmid unnamed1"/>
</dbReference>
<name>A0A3G8GW50_9BURK</name>
<proteinExistence type="predicted"/>
<dbReference type="OrthoDB" id="8967600at2"/>